<dbReference type="RefSeq" id="WP_165108651.1">
    <property type="nucleotide sequence ID" value="NZ_JAAKYA010000082.1"/>
</dbReference>
<gene>
    <name evidence="1" type="ORF">G4L39_12740</name>
</gene>
<dbReference type="Proteomes" id="UP000477311">
    <property type="component" value="Unassembled WGS sequence"/>
</dbReference>
<dbReference type="EMBL" id="JAAKYA010000082">
    <property type="protein sequence ID" value="NGO40254.1"/>
    <property type="molecule type" value="Genomic_DNA"/>
</dbReference>
<dbReference type="InterPro" id="IPR005358">
    <property type="entry name" value="Puta_zinc/iron-chelating_dom"/>
</dbReference>
<comment type="caution">
    <text evidence="1">The sequence shown here is derived from an EMBL/GenBank/DDBJ whole genome shotgun (WGS) entry which is preliminary data.</text>
</comment>
<keyword evidence="2" id="KW-1185">Reference proteome</keyword>
<evidence type="ECO:0000313" key="2">
    <source>
        <dbReference type="Proteomes" id="UP000477311"/>
    </source>
</evidence>
<accession>A0A6M1RY28</accession>
<evidence type="ECO:0000313" key="1">
    <source>
        <dbReference type="EMBL" id="NGO40254.1"/>
    </source>
</evidence>
<protein>
    <submittedName>
        <fullName evidence="1">YkgJ family cysteine cluster protein</fullName>
    </submittedName>
</protein>
<dbReference type="Pfam" id="PF03692">
    <property type="entry name" value="CxxCxxCC"/>
    <property type="match status" value="1"/>
</dbReference>
<proteinExistence type="predicted"/>
<organism evidence="1 2">
    <name type="scientific">Limisphaera ngatamarikiensis</name>
    <dbReference type="NCBI Taxonomy" id="1324935"/>
    <lineage>
        <taxon>Bacteria</taxon>
        <taxon>Pseudomonadati</taxon>
        <taxon>Verrucomicrobiota</taxon>
        <taxon>Verrucomicrobiia</taxon>
        <taxon>Limisphaerales</taxon>
        <taxon>Limisphaeraceae</taxon>
        <taxon>Limisphaera</taxon>
    </lineage>
</organism>
<name>A0A6M1RY28_9BACT</name>
<sequence>MNPASPGALTPAQAVSELCPHCGFCCNGVLFADVRIPDPSEAATLRKLHVPLRGQPGRWRLPQPCPCLNGQLCSVYALRPERCRTFSCGLLQRLIQGRLSPDQARAIVQRARAALAKVEQALAALGQATANRPLQDRVTHALARPLDLSRPGVIPARQRLMRAMEQLHRILAVEFLTPEGAKAPERPARHPQKE</sequence>
<reference evidence="1 2" key="1">
    <citation type="submission" date="2020-02" db="EMBL/GenBank/DDBJ databases">
        <title>Draft genome sequence of Limisphaera ngatamarikiensis NGM72.4T, a thermophilic Verrucomicrobia grouped in subdivision 3.</title>
        <authorList>
            <person name="Carere C.R."/>
            <person name="Steen J."/>
            <person name="Hugenholtz P."/>
            <person name="Stott M.B."/>
        </authorList>
    </citation>
    <scope>NUCLEOTIDE SEQUENCE [LARGE SCALE GENOMIC DNA]</scope>
    <source>
        <strain evidence="1 2">NGM72.4</strain>
    </source>
</reference>
<dbReference type="AlphaFoldDB" id="A0A6M1RY28"/>